<evidence type="ECO:0000313" key="3">
    <source>
        <dbReference type="Proteomes" id="UP001597387"/>
    </source>
</evidence>
<evidence type="ECO:0000256" key="1">
    <source>
        <dbReference type="SAM" id="Phobius"/>
    </source>
</evidence>
<reference evidence="3" key="1">
    <citation type="journal article" date="2019" name="Int. J. Syst. Evol. Microbiol.">
        <title>The Global Catalogue of Microorganisms (GCM) 10K type strain sequencing project: providing services to taxonomists for standard genome sequencing and annotation.</title>
        <authorList>
            <consortium name="The Broad Institute Genomics Platform"/>
            <consortium name="The Broad Institute Genome Sequencing Center for Infectious Disease"/>
            <person name="Wu L."/>
            <person name="Ma J."/>
        </authorList>
    </citation>
    <scope>NUCLEOTIDE SEQUENCE [LARGE SCALE GENOMIC DNA]</scope>
    <source>
        <strain evidence="3">KCTC 42217</strain>
    </source>
</reference>
<dbReference type="RefSeq" id="WP_255901289.1">
    <property type="nucleotide sequence ID" value="NZ_JAFMZO010000002.1"/>
</dbReference>
<name>A0ABW4ZM79_9SPHI</name>
<organism evidence="2 3">
    <name type="scientific">Paradesertivirga mongoliensis</name>
    <dbReference type="NCBI Taxonomy" id="2100740"/>
    <lineage>
        <taxon>Bacteria</taxon>
        <taxon>Pseudomonadati</taxon>
        <taxon>Bacteroidota</taxon>
        <taxon>Sphingobacteriia</taxon>
        <taxon>Sphingobacteriales</taxon>
        <taxon>Sphingobacteriaceae</taxon>
        <taxon>Paradesertivirga</taxon>
    </lineage>
</organism>
<keyword evidence="1" id="KW-1133">Transmembrane helix</keyword>
<dbReference type="EMBL" id="JBHUHZ010000002">
    <property type="protein sequence ID" value="MFD2163178.1"/>
    <property type="molecule type" value="Genomic_DNA"/>
</dbReference>
<evidence type="ECO:0000313" key="2">
    <source>
        <dbReference type="EMBL" id="MFD2163178.1"/>
    </source>
</evidence>
<feature type="transmembrane region" description="Helical" evidence="1">
    <location>
        <begin position="26"/>
        <end position="46"/>
    </location>
</feature>
<keyword evidence="3" id="KW-1185">Reference proteome</keyword>
<feature type="transmembrane region" description="Helical" evidence="1">
    <location>
        <begin position="85"/>
        <end position="103"/>
    </location>
</feature>
<gene>
    <name evidence="2" type="ORF">ACFSJU_12300</name>
</gene>
<sequence>MKSVRKVENIHIFLWLLKDSCWVMDFQKLGVFMIMPTVLVAFFITYRTRSIKTELFHNIAVCCWVLANSVWMIGEFFYDDTTRPYATAFFVTGVLVMTYYYLFLHFKPVAETADVGVADANMTKSAALEPVE</sequence>
<protein>
    <submittedName>
        <fullName evidence="2">Uncharacterized protein</fullName>
    </submittedName>
</protein>
<keyword evidence="1" id="KW-0812">Transmembrane</keyword>
<proteinExistence type="predicted"/>
<dbReference type="Proteomes" id="UP001597387">
    <property type="component" value="Unassembled WGS sequence"/>
</dbReference>
<feature type="transmembrane region" description="Helical" evidence="1">
    <location>
        <begin position="55"/>
        <end position="73"/>
    </location>
</feature>
<comment type="caution">
    <text evidence="2">The sequence shown here is derived from an EMBL/GenBank/DDBJ whole genome shotgun (WGS) entry which is preliminary data.</text>
</comment>
<accession>A0ABW4ZM79</accession>
<keyword evidence="1" id="KW-0472">Membrane</keyword>